<dbReference type="Proteomes" id="UP001500596">
    <property type="component" value="Unassembled WGS sequence"/>
</dbReference>
<comment type="caution">
    <text evidence="1">The sequence shown here is derived from an EMBL/GenBank/DDBJ whole genome shotgun (WGS) entry which is preliminary data.</text>
</comment>
<organism evidence="1 2">
    <name type="scientific">Microbacterium lacus</name>
    <dbReference type="NCBI Taxonomy" id="415217"/>
    <lineage>
        <taxon>Bacteria</taxon>
        <taxon>Bacillati</taxon>
        <taxon>Actinomycetota</taxon>
        <taxon>Actinomycetes</taxon>
        <taxon>Micrococcales</taxon>
        <taxon>Microbacteriaceae</taxon>
        <taxon>Microbacterium</taxon>
    </lineage>
</organism>
<dbReference type="RefSeq" id="WP_344054448.1">
    <property type="nucleotide sequence ID" value="NZ_BAAAPK010000001.1"/>
</dbReference>
<reference evidence="1 2" key="1">
    <citation type="journal article" date="2019" name="Int. J. Syst. Evol. Microbiol.">
        <title>The Global Catalogue of Microorganisms (GCM) 10K type strain sequencing project: providing services to taxonomists for standard genome sequencing and annotation.</title>
        <authorList>
            <consortium name="The Broad Institute Genomics Platform"/>
            <consortium name="The Broad Institute Genome Sequencing Center for Infectious Disease"/>
            <person name="Wu L."/>
            <person name="Ma J."/>
        </authorList>
    </citation>
    <scope>NUCLEOTIDE SEQUENCE [LARGE SCALE GENOMIC DNA]</scope>
    <source>
        <strain evidence="1 2">JCM 15575</strain>
    </source>
</reference>
<sequence>MSDNQITLPAVTAYEAGVRFWDTRYDESPSWSEVRLNDGVMVSFKGQPWKPIEDCEPDERAVVIAVDALYNSMPLLDGLPEAISGWTDEEVSERLHVPVANVPWMRESRGRFWSVQSAFALQAELGLTSGDFFARVYPTGS</sequence>
<evidence type="ECO:0000313" key="2">
    <source>
        <dbReference type="Proteomes" id="UP001500596"/>
    </source>
</evidence>
<keyword evidence="2" id="KW-1185">Reference proteome</keyword>
<protein>
    <submittedName>
        <fullName evidence="1">Uncharacterized protein</fullName>
    </submittedName>
</protein>
<gene>
    <name evidence="1" type="ORF">GCM10009807_21720</name>
</gene>
<proteinExistence type="predicted"/>
<accession>A0ABN2GWR4</accession>
<dbReference type="EMBL" id="BAAAPK010000001">
    <property type="protein sequence ID" value="GAA1677445.1"/>
    <property type="molecule type" value="Genomic_DNA"/>
</dbReference>
<evidence type="ECO:0000313" key="1">
    <source>
        <dbReference type="EMBL" id="GAA1677445.1"/>
    </source>
</evidence>
<name>A0ABN2GWR4_9MICO</name>